<dbReference type="EMBL" id="PDCK01000043">
    <property type="protein sequence ID" value="PRQ29908.1"/>
    <property type="molecule type" value="Genomic_DNA"/>
</dbReference>
<reference evidence="1 2" key="1">
    <citation type="journal article" date="2018" name="Nat. Genet.">
        <title>The Rosa genome provides new insights in the design of modern roses.</title>
        <authorList>
            <person name="Bendahmane M."/>
        </authorList>
    </citation>
    <scope>NUCLEOTIDE SEQUENCE [LARGE SCALE GENOMIC DNA]</scope>
    <source>
        <strain evidence="2">cv. Old Blush</strain>
    </source>
</reference>
<keyword evidence="2" id="KW-1185">Reference proteome</keyword>
<evidence type="ECO:0000313" key="1">
    <source>
        <dbReference type="EMBL" id="PRQ29908.1"/>
    </source>
</evidence>
<dbReference type="AlphaFoldDB" id="A0A2P6Q6V8"/>
<dbReference type="Gramene" id="PRQ29908">
    <property type="protein sequence ID" value="PRQ29908"/>
    <property type="gene ID" value="RchiOBHm_Chr5g0018921"/>
</dbReference>
<sequence length="93" mass="10301">MSHSIHSAFEPSILLQVLILQVVPRTQLRCCLHALNPNVKACSIMVPSGVISTSPAPTPFFLELKIHQRTRSTAQDPGMPPFRSTFPPLLQAW</sequence>
<gene>
    <name evidence="1" type="ORF">RchiOBHm_Chr5g0018921</name>
</gene>
<evidence type="ECO:0000313" key="2">
    <source>
        <dbReference type="Proteomes" id="UP000238479"/>
    </source>
</evidence>
<organism evidence="1 2">
    <name type="scientific">Rosa chinensis</name>
    <name type="common">China rose</name>
    <dbReference type="NCBI Taxonomy" id="74649"/>
    <lineage>
        <taxon>Eukaryota</taxon>
        <taxon>Viridiplantae</taxon>
        <taxon>Streptophyta</taxon>
        <taxon>Embryophyta</taxon>
        <taxon>Tracheophyta</taxon>
        <taxon>Spermatophyta</taxon>
        <taxon>Magnoliopsida</taxon>
        <taxon>eudicotyledons</taxon>
        <taxon>Gunneridae</taxon>
        <taxon>Pentapetalae</taxon>
        <taxon>rosids</taxon>
        <taxon>fabids</taxon>
        <taxon>Rosales</taxon>
        <taxon>Rosaceae</taxon>
        <taxon>Rosoideae</taxon>
        <taxon>Rosoideae incertae sedis</taxon>
        <taxon>Rosa</taxon>
    </lineage>
</organism>
<proteinExistence type="predicted"/>
<accession>A0A2P6Q6V8</accession>
<name>A0A2P6Q6V8_ROSCH</name>
<comment type="caution">
    <text evidence="1">The sequence shown here is derived from an EMBL/GenBank/DDBJ whole genome shotgun (WGS) entry which is preliminary data.</text>
</comment>
<dbReference type="Proteomes" id="UP000238479">
    <property type="component" value="Chromosome 5"/>
</dbReference>
<protein>
    <submittedName>
        <fullName evidence="1">Uncharacterized protein</fullName>
    </submittedName>
</protein>